<dbReference type="InterPro" id="IPR012337">
    <property type="entry name" value="RNaseH-like_sf"/>
</dbReference>
<feature type="compositionally biased region" description="Low complexity" evidence="1">
    <location>
        <begin position="442"/>
        <end position="455"/>
    </location>
</feature>
<organism evidence="3">
    <name type="scientific">Tanacetum cinerariifolium</name>
    <name type="common">Dalmatian daisy</name>
    <name type="synonym">Chrysanthemum cinerariifolium</name>
    <dbReference type="NCBI Taxonomy" id="118510"/>
    <lineage>
        <taxon>Eukaryota</taxon>
        <taxon>Viridiplantae</taxon>
        <taxon>Streptophyta</taxon>
        <taxon>Embryophyta</taxon>
        <taxon>Tracheophyta</taxon>
        <taxon>Spermatophyta</taxon>
        <taxon>Magnoliopsida</taxon>
        <taxon>eudicotyledons</taxon>
        <taxon>Gunneridae</taxon>
        <taxon>Pentapetalae</taxon>
        <taxon>asterids</taxon>
        <taxon>campanulids</taxon>
        <taxon>Asterales</taxon>
        <taxon>Asteraceae</taxon>
        <taxon>Asteroideae</taxon>
        <taxon>Anthemideae</taxon>
        <taxon>Anthemidinae</taxon>
        <taxon>Tanacetum</taxon>
    </lineage>
</organism>
<evidence type="ECO:0000259" key="2">
    <source>
        <dbReference type="Pfam" id="PF13976"/>
    </source>
</evidence>
<dbReference type="GO" id="GO:0003676">
    <property type="term" value="F:nucleic acid binding"/>
    <property type="evidence" value="ECO:0007669"/>
    <property type="project" value="InterPro"/>
</dbReference>
<protein>
    <submittedName>
        <fullName evidence="3">Integrase, catalytic region, zinc finger, CCHC-type, peptidase aspartic, catalytic</fullName>
    </submittedName>
</protein>
<dbReference type="Gene3D" id="3.30.420.10">
    <property type="entry name" value="Ribonuclease H-like superfamily/Ribonuclease H"/>
    <property type="match status" value="1"/>
</dbReference>
<proteinExistence type="predicted"/>
<accession>A0A6L2KMD2</accession>
<feature type="domain" description="GAG-pre-integrase" evidence="2">
    <location>
        <begin position="230"/>
        <end position="298"/>
    </location>
</feature>
<feature type="region of interest" description="Disordered" evidence="1">
    <location>
        <begin position="434"/>
        <end position="455"/>
    </location>
</feature>
<dbReference type="InterPro" id="IPR025724">
    <property type="entry name" value="GAG-pre-integrase_dom"/>
</dbReference>
<evidence type="ECO:0000313" key="3">
    <source>
        <dbReference type="EMBL" id="GEU50598.1"/>
    </source>
</evidence>
<dbReference type="EMBL" id="BKCJ010002738">
    <property type="protein sequence ID" value="GEU50598.1"/>
    <property type="molecule type" value="Genomic_DNA"/>
</dbReference>
<comment type="caution">
    <text evidence="3">The sequence shown here is derived from an EMBL/GenBank/DDBJ whole genome shotgun (WGS) entry which is preliminary data.</text>
</comment>
<dbReference type="InterPro" id="IPR036397">
    <property type="entry name" value="RNaseH_sf"/>
</dbReference>
<dbReference type="Pfam" id="PF13976">
    <property type="entry name" value="gag_pre-integrs"/>
    <property type="match status" value="1"/>
</dbReference>
<sequence length="556" mass="63102">MSNSSQGKKPEVEDHRRNFKFSNNKTSVTACNNSLNAKTLNVNFVCVTYGKCVLNDNHDMCVLHHINGVNSRTKQPIDVPISTREPKRTMNQSVATPLKRTVALDSTNQKPTHTTRNLYKHLVEIILFIINCGYSKYMTGNLKLLTIFVEKFIGTMKFGNDQIALILGYGDLIQGKVTIKRVYNVKGLNHNLFSIGQFCDADLKVAFWKSTSYIHDLKGNDLLTGSHGTDLYSITFQDTSSPNSICLTAKATSSQAWLWHRHLFYLNFEAINLLLKNDIVIGLIKLKFINDHLYSSCIRHETSTARAPEQNCVVERRNHTLVEAARTTLSAVKFPLFFWAEAIATACFTQKRSLVIPRHEKMPYHIINGRKPSVNFFYIFGSFCYIVRDGENLDKTKEKAETVTTLNKVDLLFSLMFDELFNRTTQVVSKSSAVTTVDDPHQSQQQHTTQSTSTTVAADTLPLNIQTTPKTTCHEPTQAPIVTATKNINQGKTIKENAQVEDDEFINIFCTPVQERGETSSHHVDSSNMHTFYQRYPYEHRWMKHHPLEQVIGNPS</sequence>
<feature type="region of interest" description="Disordered" evidence="1">
    <location>
        <begin position="1"/>
        <end position="20"/>
    </location>
</feature>
<dbReference type="AlphaFoldDB" id="A0A6L2KMD2"/>
<dbReference type="PANTHER" id="PTHR42648">
    <property type="entry name" value="TRANSPOSASE, PUTATIVE-RELATED"/>
    <property type="match status" value="1"/>
</dbReference>
<name>A0A6L2KMD2_TANCI</name>
<dbReference type="PANTHER" id="PTHR42648:SF18">
    <property type="entry name" value="RETROTRANSPOSON, UNCLASSIFIED-LIKE PROTEIN"/>
    <property type="match status" value="1"/>
</dbReference>
<dbReference type="SUPFAM" id="SSF53098">
    <property type="entry name" value="Ribonuclease H-like"/>
    <property type="match status" value="1"/>
</dbReference>
<dbReference type="InterPro" id="IPR039537">
    <property type="entry name" value="Retrotran_Ty1/copia-like"/>
</dbReference>
<reference evidence="3" key="1">
    <citation type="journal article" date="2019" name="Sci. Rep.">
        <title>Draft genome of Tanacetum cinerariifolium, the natural source of mosquito coil.</title>
        <authorList>
            <person name="Yamashiro T."/>
            <person name="Shiraishi A."/>
            <person name="Satake H."/>
            <person name="Nakayama K."/>
        </authorList>
    </citation>
    <scope>NUCLEOTIDE SEQUENCE</scope>
</reference>
<gene>
    <name evidence="3" type="ORF">Tci_022576</name>
</gene>
<evidence type="ECO:0000256" key="1">
    <source>
        <dbReference type="SAM" id="MobiDB-lite"/>
    </source>
</evidence>